<feature type="compositionally biased region" description="Acidic residues" evidence="12">
    <location>
        <begin position="152"/>
        <end position="178"/>
    </location>
</feature>
<feature type="compositionally biased region" description="Polar residues" evidence="12">
    <location>
        <begin position="221"/>
        <end position="233"/>
    </location>
</feature>
<dbReference type="EMBL" id="JANBUW010000001">
    <property type="protein sequence ID" value="KAJ2852701.1"/>
    <property type="molecule type" value="Genomic_DNA"/>
</dbReference>
<evidence type="ECO:0000256" key="2">
    <source>
        <dbReference type="ARBA" id="ARBA00004245"/>
    </source>
</evidence>
<dbReference type="Gene3D" id="1.20.1270.60">
    <property type="entry name" value="Arfaptin homology (AH) domain/BAR domain"/>
    <property type="match status" value="1"/>
</dbReference>
<keyword evidence="5" id="KW-0963">Cytoplasm</keyword>
<evidence type="ECO:0000256" key="3">
    <source>
        <dbReference type="ARBA" id="ARBA00008352"/>
    </source>
</evidence>
<dbReference type="GO" id="GO:0030036">
    <property type="term" value="P:actin cytoskeleton organization"/>
    <property type="evidence" value="ECO:0007669"/>
    <property type="project" value="UniProtKB-ARBA"/>
</dbReference>
<dbReference type="InterPro" id="IPR001060">
    <property type="entry name" value="FCH_dom"/>
</dbReference>
<dbReference type="PRINTS" id="PR00499">
    <property type="entry name" value="P67PHOX"/>
</dbReference>
<dbReference type="PRINTS" id="PR00452">
    <property type="entry name" value="SH3DOMAIN"/>
</dbReference>
<dbReference type="Pfam" id="PF00018">
    <property type="entry name" value="SH3_1"/>
    <property type="match status" value="1"/>
</dbReference>
<evidence type="ECO:0000256" key="5">
    <source>
        <dbReference type="ARBA" id="ARBA00022490"/>
    </source>
</evidence>
<feature type="compositionally biased region" description="Low complexity" evidence="12">
    <location>
        <begin position="583"/>
        <end position="594"/>
    </location>
</feature>
<dbReference type="AlphaFoldDB" id="A0A9W8M1N3"/>
<dbReference type="GO" id="GO:0032153">
    <property type="term" value="C:cell division site"/>
    <property type="evidence" value="ECO:0007669"/>
    <property type="project" value="TreeGrafter"/>
</dbReference>
<dbReference type="GO" id="GO:0030864">
    <property type="term" value="C:cortical actin cytoskeleton"/>
    <property type="evidence" value="ECO:0007669"/>
    <property type="project" value="UniProtKB-ARBA"/>
</dbReference>
<feature type="region of interest" description="Disordered" evidence="12">
    <location>
        <begin position="551"/>
        <end position="674"/>
    </location>
</feature>
<proteinExistence type="inferred from homology"/>
<feature type="coiled-coil region" evidence="11">
    <location>
        <begin position="345"/>
        <end position="465"/>
    </location>
</feature>
<feature type="compositionally biased region" description="Low complexity" evidence="12">
    <location>
        <begin position="602"/>
        <end position="614"/>
    </location>
</feature>
<comment type="caution">
    <text evidence="15">The sequence shown here is derived from an EMBL/GenBank/DDBJ whole genome shotgun (WGS) entry which is preliminary data.</text>
</comment>
<keyword evidence="16" id="KW-1185">Reference proteome</keyword>
<evidence type="ECO:0000313" key="16">
    <source>
        <dbReference type="Proteomes" id="UP001139887"/>
    </source>
</evidence>
<feature type="region of interest" description="Disordered" evidence="12">
    <location>
        <begin position="1025"/>
        <end position="1047"/>
    </location>
</feature>
<evidence type="ECO:0000313" key="15">
    <source>
        <dbReference type="EMBL" id="KAJ2852701.1"/>
    </source>
</evidence>
<dbReference type="InterPro" id="IPR001452">
    <property type="entry name" value="SH3_domain"/>
</dbReference>
<dbReference type="InterPro" id="IPR027267">
    <property type="entry name" value="AH/BAR_dom_sf"/>
</dbReference>
<feature type="compositionally biased region" description="Acidic residues" evidence="12">
    <location>
        <begin position="186"/>
        <end position="199"/>
    </location>
</feature>
<dbReference type="PANTHER" id="PTHR23065">
    <property type="entry name" value="PROLINE-SERINE-THREONINE PHOSPHATASE INTERACTING PROTEIN 1"/>
    <property type="match status" value="1"/>
</dbReference>
<feature type="compositionally biased region" description="Low complexity" evidence="12">
    <location>
        <begin position="636"/>
        <end position="663"/>
    </location>
</feature>
<keyword evidence="4 9" id="KW-0728">SH3 domain</keyword>
<feature type="domain" description="F-BAR" evidence="14">
    <location>
        <begin position="272"/>
        <end position="525"/>
    </location>
</feature>
<evidence type="ECO:0000259" key="14">
    <source>
        <dbReference type="PROSITE" id="PS51741"/>
    </source>
</evidence>
<feature type="compositionally biased region" description="Polar residues" evidence="12">
    <location>
        <begin position="902"/>
        <end position="914"/>
    </location>
</feature>
<dbReference type="PROSITE" id="PS50002">
    <property type="entry name" value="SH3"/>
    <property type="match status" value="1"/>
</dbReference>
<evidence type="ECO:0000256" key="8">
    <source>
        <dbReference type="ARBA" id="ARBA00023242"/>
    </source>
</evidence>
<evidence type="ECO:0000256" key="9">
    <source>
        <dbReference type="PROSITE-ProRule" id="PRU00192"/>
    </source>
</evidence>
<evidence type="ECO:0000259" key="13">
    <source>
        <dbReference type="PROSITE" id="PS50002"/>
    </source>
</evidence>
<dbReference type="SUPFAM" id="SSF103657">
    <property type="entry name" value="BAR/IMD domain-like"/>
    <property type="match status" value="1"/>
</dbReference>
<evidence type="ECO:0000256" key="1">
    <source>
        <dbReference type="ARBA" id="ARBA00004123"/>
    </source>
</evidence>
<feature type="region of interest" description="Disordered" evidence="12">
    <location>
        <begin position="1"/>
        <end position="40"/>
    </location>
</feature>
<accession>A0A9W8M1N3</accession>
<feature type="compositionally biased region" description="Polar residues" evidence="12">
    <location>
        <begin position="1029"/>
        <end position="1047"/>
    </location>
</feature>
<feature type="compositionally biased region" description="Low complexity" evidence="12">
    <location>
        <begin position="752"/>
        <end position="765"/>
    </location>
</feature>
<dbReference type="InterPro" id="IPR024661">
    <property type="entry name" value="RNA_pol_III_Rpc31"/>
</dbReference>
<feature type="region of interest" description="Disordered" evidence="12">
    <location>
        <begin position="902"/>
        <end position="939"/>
    </location>
</feature>
<dbReference type="PROSITE" id="PS51741">
    <property type="entry name" value="F_BAR"/>
    <property type="match status" value="1"/>
</dbReference>
<reference evidence="15" key="1">
    <citation type="submission" date="2022-07" db="EMBL/GenBank/DDBJ databases">
        <title>Phylogenomic reconstructions and comparative analyses of Kickxellomycotina fungi.</title>
        <authorList>
            <person name="Reynolds N.K."/>
            <person name="Stajich J.E."/>
            <person name="Barry K."/>
            <person name="Grigoriev I.V."/>
            <person name="Crous P."/>
            <person name="Smith M.E."/>
        </authorList>
    </citation>
    <scope>NUCLEOTIDE SEQUENCE</scope>
    <source>
        <strain evidence="15">NRRL 1566</strain>
    </source>
</reference>
<evidence type="ECO:0000256" key="7">
    <source>
        <dbReference type="ARBA" id="ARBA00023212"/>
    </source>
</evidence>
<feature type="domain" description="SH3" evidence="13">
    <location>
        <begin position="980"/>
        <end position="1045"/>
    </location>
</feature>
<keyword evidence="8" id="KW-0539">Nucleus</keyword>
<comment type="subcellular location">
    <subcellularLocation>
        <location evidence="2">Cytoplasm</location>
        <location evidence="2">Cytoskeleton</location>
    </subcellularLocation>
    <subcellularLocation>
        <location evidence="1">Nucleus</location>
    </subcellularLocation>
</comment>
<dbReference type="SMART" id="SM00055">
    <property type="entry name" value="FCH"/>
    <property type="match status" value="1"/>
</dbReference>
<evidence type="ECO:0000256" key="10">
    <source>
        <dbReference type="PROSITE-ProRule" id="PRU01077"/>
    </source>
</evidence>
<evidence type="ECO:0000256" key="4">
    <source>
        <dbReference type="ARBA" id="ARBA00022443"/>
    </source>
</evidence>
<dbReference type="SUPFAM" id="SSF50044">
    <property type="entry name" value="SH3-domain"/>
    <property type="match status" value="1"/>
</dbReference>
<keyword evidence="10 11" id="KW-0175">Coiled coil</keyword>
<feature type="region of interest" description="Disordered" evidence="12">
    <location>
        <begin position="145"/>
        <end position="199"/>
    </location>
</feature>
<protein>
    <submittedName>
        <fullName evidence="15">Formin-binding protein</fullName>
    </submittedName>
</protein>
<dbReference type="Gene3D" id="2.30.30.40">
    <property type="entry name" value="SH3 Domains"/>
    <property type="match status" value="1"/>
</dbReference>
<keyword evidence="7" id="KW-0206">Cytoskeleton</keyword>
<dbReference type="GO" id="GO:0005886">
    <property type="term" value="C:plasma membrane"/>
    <property type="evidence" value="ECO:0007669"/>
    <property type="project" value="TreeGrafter"/>
</dbReference>
<gene>
    <name evidence="15" type="primary">HOF1</name>
    <name evidence="15" type="ORF">IWW36_000058</name>
</gene>
<dbReference type="CDD" id="cd00174">
    <property type="entry name" value="SH3"/>
    <property type="match status" value="1"/>
</dbReference>
<comment type="similarity">
    <text evidence="3">Belongs to the eukaryotic RPC7 RNA polymerase subunit family.</text>
</comment>
<dbReference type="Pfam" id="PF11705">
    <property type="entry name" value="RNA_pol_3_Rpc31"/>
    <property type="match status" value="1"/>
</dbReference>
<dbReference type="InterPro" id="IPR036028">
    <property type="entry name" value="SH3-like_dom_sf"/>
</dbReference>
<dbReference type="Proteomes" id="UP001139887">
    <property type="component" value="Unassembled WGS sequence"/>
</dbReference>
<feature type="region of interest" description="Disordered" evidence="12">
    <location>
        <begin position="752"/>
        <end position="877"/>
    </location>
</feature>
<feature type="compositionally biased region" description="Polar residues" evidence="12">
    <location>
        <begin position="766"/>
        <end position="779"/>
    </location>
</feature>
<evidence type="ECO:0000256" key="11">
    <source>
        <dbReference type="SAM" id="Coils"/>
    </source>
</evidence>
<dbReference type="PANTHER" id="PTHR23065:SF7">
    <property type="entry name" value="NOSTRIN, ISOFORM H"/>
    <property type="match status" value="1"/>
</dbReference>
<dbReference type="SMART" id="SM00326">
    <property type="entry name" value="SH3"/>
    <property type="match status" value="1"/>
</dbReference>
<feature type="region of interest" description="Disordered" evidence="12">
    <location>
        <begin position="221"/>
        <end position="253"/>
    </location>
</feature>
<dbReference type="Pfam" id="PF00611">
    <property type="entry name" value="FCH"/>
    <property type="match status" value="1"/>
</dbReference>
<dbReference type="OrthoDB" id="5971719at2759"/>
<evidence type="ECO:0000256" key="6">
    <source>
        <dbReference type="ARBA" id="ARBA00022553"/>
    </source>
</evidence>
<feature type="compositionally biased region" description="Basic residues" evidence="12">
    <location>
        <begin position="1"/>
        <end position="13"/>
    </location>
</feature>
<dbReference type="GO" id="GO:0005634">
    <property type="term" value="C:nucleus"/>
    <property type="evidence" value="ECO:0007669"/>
    <property type="project" value="UniProtKB-SubCell"/>
</dbReference>
<keyword evidence="6" id="KW-0597">Phosphoprotein</keyword>
<dbReference type="GO" id="GO:0006383">
    <property type="term" value="P:transcription by RNA polymerase III"/>
    <property type="evidence" value="ECO:0007669"/>
    <property type="project" value="InterPro"/>
</dbReference>
<feature type="compositionally biased region" description="Low complexity" evidence="12">
    <location>
        <begin position="841"/>
        <end position="850"/>
    </location>
</feature>
<name>A0A9W8M1N3_9FUNG</name>
<organism evidence="15 16">
    <name type="scientific">Coemansia brasiliensis</name>
    <dbReference type="NCBI Taxonomy" id="2650707"/>
    <lineage>
        <taxon>Eukaryota</taxon>
        <taxon>Fungi</taxon>
        <taxon>Fungi incertae sedis</taxon>
        <taxon>Zoopagomycota</taxon>
        <taxon>Kickxellomycotina</taxon>
        <taxon>Kickxellomycetes</taxon>
        <taxon>Kickxellales</taxon>
        <taxon>Kickxellaceae</taxon>
        <taxon>Coemansia</taxon>
    </lineage>
</organism>
<evidence type="ECO:0000256" key="12">
    <source>
        <dbReference type="SAM" id="MobiDB-lite"/>
    </source>
</evidence>
<sequence length="1047" mass="116674">MSRGRGRGRGRGGPRREMTGLQSEFTHGQLFNEKLPPKQYPEYDVPLARKATKEEKHIIDLMNQFQAGMKASVFYLQQPAPPRDIIRYSDRYINEAKTASLKNIKTDLLFFPEELQSVVSSKKIRRAKATEESSEDVLKMLDRVQQKGEEEKKDEEDKSDQEEGLLEEEEDDEEEGNDYLDTYFDNGEDDDLGDMDDDEGGGDYYYISSFVFGKLGKESTATSSEEAAPQSPSGVDASSKRDPMGPHGTVTSAGSVAETTSAEMAAEFVCNERFADNFWTNDERCISVLMHKLKSAKQTCTDILHMASLRAQMEEDLGKKLTKLARSGLGAEEVGETKNALRTVRAEMESNAKAHLELAKQLRSEIEKPLSAFIADQRNKRRAQTSIIQKTEGDRNALRSQLRKLQDKRRSDTKKVGDLDLQVNGLQSSGDPKLRAKLERAQMQQKATENEYNDVRERLKEADSQWFNVWRSACDVFQVLEEERIEYLKTVLWSYTNLVSSCCVADDESMERIRQDLEKISVADDISEFINTFGTGAPDPELARKYGVTLQTNETASERQKQTAPLDSDDEQSVRISTQRSFQQQQQQPKQQQPTSAMSAPVNSNTVNSMSTSSGTARSGSILAHPVSRPQTQESMRQYPMQQPQQQRPASMHAQQMQPQPMMNGRPASSMHGHVSADNTYRRASNNDMYAMANGQQPQYIQRTNSQMAMRSNEPPAGYMYVNAMDPRAPSSMGTYHSNGGTNSPVLIPAQQMHQQPPPQHQQRPGTPSQMGANGNSAVPQRMESPRSRAGTFNGPAHTGNFGTLTGNPQMQPFPPHHHQPPNSSPGSPYQQAMSGGNGSGSRPSSSMGMQNNMGGSPHLGNSRPASVMQQQPQQQQPHYIMTQPYRSATPVQQSPQYVSNVMSRPPTQMSHSPVPQMHPQQMGMGPSPQMHQQRAPSVMGGGPYGASPQMGMMSHPQQQQRSMSRVEQTTNSVTKSGKEILFYVKVLYDYDADNEKELTIREGDVISVLAVSADGWWEGEMTDRRTGKSIQGTFPSNFTDPISNLN</sequence>
<dbReference type="InterPro" id="IPR031160">
    <property type="entry name" value="F_BAR_dom"/>
</dbReference>